<sequence length="542" mass="60379">MERRLSNTQNERSSDCQGADSADLNPPVLHDHWNDIDNFIIDDLAHITSQSDFSQEIPGLEISQTAGGVPIIDPRLSTLQEHIDTNSVGDVAVDSSQFYGDLLPGTENTFWPLENFHEQWPEDSAATYVSDLSQQFSASHESSHLPHQTLDALEIRESDSPRLSTNQSAVPSPRSGVQGPRIQGVRPNQGLPRRRSRYQLCRAGAAPVFIPNSVNSADPMQRWQDSPPEDEPASMTAIANALKTQQNQESRRVRSRSGSGANSPKPDAFRDYRRPKSTTSSISGTSASSQQSASSSRSATSTGARNGLGPSKTHHGRVRKTRRDTAKKPTQDDPHTVPLIDDWKTDNTAVTSRCGFCDHRMESWDERTEHLADHFRQGANMDDWRGDHDFPSSIAAKVTNNVAPYLIGSEARTMVPFSATNSNVRDHFAQISSRADHVRPKEPHSHAETPLLSSFQQLHTNDVPLSSFAQILTSHLSRFARNQMEQGILPTDEMFQQESRRVLYDSEDSWNQTVADNPEWLSSFRRQHLNKPLDAQAHADDN</sequence>
<evidence type="ECO:0000313" key="1">
    <source>
        <dbReference type="EMBL" id="KAK1138546.1"/>
    </source>
</evidence>
<evidence type="ECO:0000313" key="2">
    <source>
        <dbReference type="Proteomes" id="UP001177260"/>
    </source>
</evidence>
<proteinExistence type="predicted"/>
<reference evidence="1 2" key="1">
    <citation type="journal article" date="2023" name="ACS Omega">
        <title>Identification of the Neoaspergillic Acid Biosynthesis Gene Cluster by Establishing an In Vitro CRISPR-Ribonucleoprotein Genetic System in Aspergillus melleus.</title>
        <authorList>
            <person name="Yuan B."/>
            <person name="Grau M.F."/>
            <person name="Murata R.M."/>
            <person name="Torok T."/>
            <person name="Venkateswaran K."/>
            <person name="Stajich J.E."/>
            <person name="Wang C.C.C."/>
        </authorList>
    </citation>
    <scope>NUCLEOTIDE SEQUENCE [LARGE SCALE GENOMIC DNA]</scope>
    <source>
        <strain evidence="1 2">IMV 1140</strain>
    </source>
</reference>
<organism evidence="1 2">
    <name type="scientific">Aspergillus melleus</name>
    <dbReference type="NCBI Taxonomy" id="138277"/>
    <lineage>
        <taxon>Eukaryota</taxon>
        <taxon>Fungi</taxon>
        <taxon>Dikarya</taxon>
        <taxon>Ascomycota</taxon>
        <taxon>Pezizomycotina</taxon>
        <taxon>Eurotiomycetes</taxon>
        <taxon>Eurotiomycetidae</taxon>
        <taxon>Eurotiales</taxon>
        <taxon>Aspergillaceae</taxon>
        <taxon>Aspergillus</taxon>
        <taxon>Aspergillus subgen. Circumdati</taxon>
    </lineage>
</organism>
<dbReference type="Proteomes" id="UP001177260">
    <property type="component" value="Unassembled WGS sequence"/>
</dbReference>
<name>A0ACC3AM13_9EURO</name>
<protein>
    <submittedName>
        <fullName evidence="1">Uncharacterized protein</fullName>
    </submittedName>
</protein>
<dbReference type="EMBL" id="JAOPJF010000142">
    <property type="protein sequence ID" value="KAK1138546.1"/>
    <property type="molecule type" value="Genomic_DNA"/>
</dbReference>
<accession>A0ACC3AM13</accession>
<gene>
    <name evidence="1" type="ORF">N8T08_002402</name>
</gene>
<keyword evidence="2" id="KW-1185">Reference proteome</keyword>
<comment type="caution">
    <text evidence="1">The sequence shown here is derived from an EMBL/GenBank/DDBJ whole genome shotgun (WGS) entry which is preliminary data.</text>
</comment>